<gene>
    <name evidence="1" type="primary">ileS_3</name>
    <name evidence="1" type="ORF">NCTC9185_05938</name>
</gene>
<proteinExistence type="predicted"/>
<dbReference type="EMBL" id="CABDVU010000001">
    <property type="protein sequence ID" value="VTN13891.1"/>
    <property type="molecule type" value="Genomic_DNA"/>
</dbReference>
<keyword evidence="1" id="KW-0436">Ligase</keyword>
<name>A0A4U9D899_RAOTE</name>
<dbReference type="GO" id="GO:0004822">
    <property type="term" value="F:isoleucine-tRNA ligase activity"/>
    <property type="evidence" value="ECO:0007669"/>
    <property type="project" value="UniProtKB-EC"/>
</dbReference>
<dbReference type="Proteomes" id="UP000339249">
    <property type="component" value="Unassembled WGS sequence"/>
</dbReference>
<accession>A0A4U9D899</accession>
<evidence type="ECO:0000313" key="2">
    <source>
        <dbReference type="Proteomes" id="UP000339249"/>
    </source>
</evidence>
<dbReference type="EC" id="6.1.1.5" evidence="1"/>
<organism evidence="1 2">
    <name type="scientific">Raoultella terrigena</name>
    <name type="common">Klebsiella terrigena</name>
    <dbReference type="NCBI Taxonomy" id="577"/>
    <lineage>
        <taxon>Bacteria</taxon>
        <taxon>Pseudomonadati</taxon>
        <taxon>Pseudomonadota</taxon>
        <taxon>Gammaproteobacteria</taxon>
        <taxon>Enterobacterales</taxon>
        <taxon>Enterobacteriaceae</taxon>
        <taxon>Klebsiella/Raoultella group</taxon>
        <taxon>Raoultella</taxon>
    </lineage>
</organism>
<reference evidence="1 2" key="1">
    <citation type="submission" date="2019-04" db="EMBL/GenBank/DDBJ databases">
        <authorList>
            <consortium name="Pathogen Informatics"/>
        </authorList>
    </citation>
    <scope>NUCLEOTIDE SEQUENCE [LARGE SCALE GENOMIC DNA]</scope>
    <source>
        <strain evidence="1 2">NCTC9185</strain>
    </source>
</reference>
<evidence type="ECO:0000313" key="1">
    <source>
        <dbReference type="EMBL" id="VTN13891.1"/>
    </source>
</evidence>
<sequence>MQVDGQALILAKDLVESVMKRTGVADYTILAVVNGAELGADAL</sequence>
<protein>
    <submittedName>
        <fullName evidence="1">Isoleucine--tRNA ligase</fullName>
        <ecNumber evidence="1">6.1.1.5</ecNumber>
    </submittedName>
</protein>
<dbReference type="AlphaFoldDB" id="A0A4U9D899"/>